<evidence type="ECO:0000313" key="2">
    <source>
        <dbReference type="EMBL" id="QLJ52957.1"/>
    </source>
</evidence>
<feature type="transmembrane region" description="Helical" evidence="1">
    <location>
        <begin position="12"/>
        <end position="32"/>
    </location>
</feature>
<keyword evidence="1" id="KW-0472">Membrane</keyword>
<keyword evidence="1" id="KW-0812">Transmembrane</keyword>
<protein>
    <submittedName>
        <fullName evidence="2">Uncharacterized protein</fullName>
    </submittedName>
</protein>
<sequence length="145" mass="16684">MPKLRKAQVMILDGILSILMAMTISYVLFAAWPQHRETTGQLALERAGYDIVNAFYEDKEIYQTIRKGFEAKGYLSASEVEYLRTRLYNYGRMLGVSRIDVDIEGSEQFSVEVTHSTPARREQFTLIMPLRGGADDRIIRVSLWE</sequence>
<dbReference type="Proteomes" id="UP000510821">
    <property type="component" value="Chromosome"/>
</dbReference>
<evidence type="ECO:0000313" key="3">
    <source>
        <dbReference type="Proteomes" id="UP000510821"/>
    </source>
</evidence>
<evidence type="ECO:0000256" key="1">
    <source>
        <dbReference type="SAM" id="Phobius"/>
    </source>
</evidence>
<keyword evidence="1" id="KW-1133">Transmembrane helix</keyword>
<proteinExistence type="predicted"/>
<accession>A0A7D6BAC2</accession>
<gene>
    <name evidence="2" type="ORF">Sv326_0782</name>
</gene>
<name>A0A7D6BAC2_FERL1</name>
<dbReference type="KEGG" id="flt:Sv326_0782"/>
<dbReference type="AlphaFoldDB" id="A0A7D6BAC2"/>
<reference evidence="3" key="1">
    <citation type="submission" date="2020-07" db="EMBL/GenBank/DDBJ databases">
        <title>Metabolic diversity and evolutionary history of the archaeal phylum ###Micrarchaeota### uncovered from a freshwater lake metagenome.</title>
        <authorList>
            <person name="Kadnikov V.V."/>
            <person name="Savvichev A.S."/>
            <person name="Mardanov A.V."/>
            <person name="Beletsky A.V."/>
            <person name="Chupakov A.V."/>
            <person name="Kokryatskaya N.M."/>
            <person name="Pimenov N.V."/>
            <person name="Ravin N.V."/>
        </authorList>
    </citation>
    <scope>NUCLEOTIDE SEQUENCE [LARGE SCALE GENOMIC DNA]</scope>
</reference>
<dbReference type="EMBL" id="CP058998">
    <property type="protein sequence ID" value="QLJ52957.1"/>
    <property type="molecule type" value="Genomic_DNA"/>
</dbReference>
<organism evidence="2 3">
    <name type="scientific">Fermentimicrarchaeum limneticum</name>
    <dbReference type="NCBI Taxonomy" id="2795018"/>
    <lineage>
        <taxon>Archaea</taxon>
        <taxon>Candidatus Micrarchaeota</taxon>
        <taxon>Candidatus Fermentimicrarchaeales</taxon>
        <taxon>Candidatus Fermentimicrarchaeaceae</taxon>
        <taxon>Candidatus Fermentimicrarchaeum</taxon>
    </lineage>
</organism>